<dbReference type="KEGG" id="pcx:LPB68_04815"/>
<keyword evidence="1" id="KW-0472">Membrane</keyword>
<name>A0A167C625_9BACL</name>
<dbReference type="Proteomes" id="UP000077134">
    <property type="component" value="Unassembled WGS sequence"/>
</dbReference>
<protein>
    <submittedName>
        <fullName evidence="2">Uncharacterized protein</fullName>
    </submittedName>
</protein>
<dbReference type="STRING" id="1763538.LPB68_04815"/>
<keyword evidence="3" id="KW-1185">Reference proteome</keyword>
<accession>A0A167C625</accession>
<dbReference type="AlphaFoldDB" id="A0A167C625"/>
<proteinExistence type="predicted"/>
<keyword evidence="1" id="KW-1133">Transmembrane helix</keyword>
<gene>
    <name evidence="2" type="ORF">PNBC_15435</name>
</gene>
<feature type="transmembrane region" description="Helical" evidence="1">
    <location>
        <begin position="33"/>
        <end position="51"/>
    </location>
</feature>
<evidence type="ECO:0000313" key="3">
    <source>
        <dbReference type="Proteomes" id="UP000077134"/>
    </source>
</evidence>
<comment type="caution">
    <text evidence="2">The sequence shown here is derived from an EMBL/GenBank/DDBJ whole genome shotgun (WGS) entry which is preliminary data.</text>
</comment>
<feature type="transmembrane region" description="Helical" evidence="1">
    <location>
        <begin position="6"/>
        <end position="26"/>
    </location>
</feature>
<sequence length="63" mass="7189">MKNLSLIANTFFFIFWGALLIMFLLNKYKPVKTIIAISFFITALSFLFRALEQTTDLLGGINP</sequence>
<evidence type="ECO:0000256" key="1">
    <source>
        <dbReference type="SAM" id="Phobius"/>
    </source>
</evidence>
<evidence type="ECO:0000313" key="2">
    <source>
        <dbReference type="EMBL" id="OAB72822.1"/>
    </source>
</evidence>
<reference evidence="2 3" key="1">
    <citation type="submission" date="2016-02" db="EMBL/GenBank/DDBJ databases">
        <title>Paenibacillus sp. LPB0068, isolated from Crassostrea gigas.</title>
        <authorList>
            <person name="Shin S.-K."/>
            <person name="Yi H."/>
        </authorList>
    </citation>
    <scope>NUCLEOTIDE SEQUENCE [LARGE SCALE GENOMIC DNA]</scope>
    <source>
        <strain evidence="2 3">LPB0068</strain>
    </source>
</reference>
<keyword evidence="1" id="KW-0812">Transmembrane</keyword>
<organism evidence="2 3">
    <name type="scientific">Paenibacillus crassostreae</name>
    <dbReference type="NCBI Taxonomy" id="1763538"/>
    <lineage>
        <taxon>Bacteria</taxon>
        <taxon>Bacillati</taxon>
        <taxon>Bacillota</taxon>
        <taxon>Bacilli</taxon>
        <taxon>Bacillales</taxon>
        <taxon>Paenibacillaceae</taxon>
        <taxon>Paenibacillus</taxon>
    </lineage>
</organism>
<dbReference type="EMBL" id="LSFN01000032">
    <property type="protein sequence ID" value="OAB72822.1"/>
    <property type="molecule type" value="Genomic_DNA"/>
</dbReference>